<name>A0A0P1G7W8_9RHOB</name>
<evidence type="ECO:0000313" key="4">
    <source>
        <dbReference type="EMBL" id="CUH71357.1"/>
    </source>
</evidence>
<dbReference type="Pfam" id="PF01243">
    <property type="entry name" value="PNPOx_N"/>
    <property type="match status" value="1"/>
</dbReference>
<evidence type="ECO:0000313" key="6">
    <source>
        <dbReference type="Proteomes" id="UP000051887"/>
    </source>
</evidence>
<dbReference type="Proteomes" id="UP000051887">
    <property type="component" value="Unassembled WGS sequence"/>
</dbReference>
<accession>A0A0P1G7W8</accession>
<dbReference type="SUPFAM" id="SSF50475">
    <property type="entry name" value="FMN-binding split barrel"/>
    <property type="match status" value="1"/>
</dbReference>
<feature type="coiled-coil region" evidence="1">
    <location>
        <begin position="177"/>
        <end position="211"/>
    </location>
</feature>
<evidence type="ECO:0000259" key="2">
    <source>
        <dbReference type="Pfam" id="PF01243"/>
    </source>
</evidence>
<evidence type="ECO:0000256" key="1">
    <source>
        <dbReference type="SAM" id="Coils"/>
    </source>
</evidence>
<reference evidence="4 6" key="2">
    <citation type="submission" date="2015-09" db="EMBL/GenBank/DDBJ databases">
        <authorList>
            <consortium name="Swine Surveillance"/>
        </authorList>
    </citation>
    <scope>NUCLEOTIDE SEQUENCE [LARGE SCALE GENOMIC DNA]</scope>
    <source>
        <strain evidence="4 6">5120</strain>
    </source>
</reference>
<dbReference type="InterPro" id="IPR011576">
    <property type="entry name" value="Pyridox_Oxase_N"/>
</dbReference>
<keyword evidence="5" id="KW-1185">Reference proteome</keyword>
<dbReference type="EMBL" id="CYSB01000036">
    <property type="protein sequence ID" value="CUH68825.1"/>
    <property type="molecule type" value="Genomic_DNA"/>
</dbReference>
<evidence type="ECO:0000313" key="5">
    <source>
        <dbReference type="Proteomes" id="UP000051086"/>
    </source>
</evidence>
<gene>
    <name evidence="3" type="ORF">TL5118_02784</name>
    <name evidence="4" type="ORF">TL5120_01143</name>
</gene>
<reference evidence="3 5" key="1">
    <citation type="submission" date="2015-09" db="EMBL/GenBank/DDBJ databases">
        <authorList>
            <person name="Rodrigo-Torres L."/>
            <person name="Arahal D.R."/>
        </authorList>
    </citation>
    <scope>NUCLEOTIDE SEQUENCE [LARGE SCALE GENOMIC DNA]</scope>
    <source>
        <strain evidence="3 5">CECT 5118</strain>
    </source>
</reference>
<feature type="domain" description="Pyridoxamine 5'-phosphate oxidase N-terminal" evidence="2">
    <location>
        <begin position="45"/>
        <end position="157"/>
    </location>
</feature>
<dbReference type="Gene3D" id="2.30.110.10">
    <property type="entry name" value="Electron Transport, Fmn-binding Protein, Chain A"/>
    <property type="match status" value="1"/>
</dbReference>
<dbReference type="Proteomes" id="UP000051086">
    <property type="component" value="Unassembled WGS sequence"/>
</dbReference>
<proteinExistence type="predicted"/>
<dbReference type="OrthoDB" id="9790331at2"/>
<dbReference type="EMBL" id="CYSC01000020">
    <property type="protein sequence ID" value="CUH71357.1"/>
    <property type="molecule type" value="Genomic_DNA"/>
</dbReference>
<dbReference type="InterPro" id="IPR012349">
    <property type="entry name" value="Split_barrel_FMN-bd"/>
</dbReference>
<evidence type="ECO:0000313" key="3">
    <source>
        <dbReference type="EMBL" id="CUH68825.1"/>
    </source>
</evidence>
<sequence length="219" mass="24452">MARAFATIAFTPAVRTQQSRMGSAEGYSKFLADDVTHPDELGPQEVAFIAARDGFYQASVSQTGWPYVQYRGGPAGFLRVLSSNAIAYADFRGNRQYISTGNFAGNERVSMILMDYPNRRRLKIWGRVRLIEGADNPEILAQLHDPSYPAHPERAVLITVEAFDWNCPSHIPRRFTLEEAEEEFAALRRENEALKAETNALRAAIAQATQNVTLKGKKS</sequence>
<dbReference type="PANTHER" id="PTHR42815">
    <property type="entry name" value="FAD-BINDING, PUTATIVE (AFU_ORTHOLOGUE AFUA_6G07600)-RELATED"/>
    <property type="match status" value="1"/>
</dbReference>
<dbReference type="PANTHER" id="PTHR42815:SF2">
    <property type="entry name" value="FAD-BINDING, PUTATIVE (AFU_ORTHOLOGUE AFUA_6G07600)-RELATED"/>
    <property type="match status" value="1"/>
</dbReference>
<dbReference type="RefSeq" id="WP_058242678.1">
    <property type="nucleotide sequence ID" value="NZ_CYSB01000036.1"/>
</dbReference>
<keyword evidence="1" id="KW-0175">Coiled coil</keyword>
<protein>
    <submittedName>
        <fullName evidence="4">Pyridoxamine 5'-phosphate oxidase, FMN-binding family</fullName>
    </submittedName>
</protein>
<dbReference type="AlphaFoldDB" id="A0A0P1G7W8"/>
<organism evidence="4 6">
    <name type="scientific">Thalassovita autumnalis</name>
    <dbReference type="NCBI Taxonomy" id="2072972"/>
    <lineage>
        <taxon>Bacteria</taxon>
        <taxon>Pseudomonadati</taxon>
        <taxon>Pseudomonadota</taxon>
        <taxon>Alphaproteobacteria</taxon>
        <taxon>Rhodobacterales</taxon>
        <taxon>Roseobacteraceae</taxon>
        <taxon>Thalassovita</taxon>
    </lineage>
</organism>